<evidence type="ECO:0000313" key="1">
    <source>
        <dbReference type="EMBL" id="EPS29430.1"/>
    </source>
</evidence>
<dbReference type="OrthoDB" id="4358152at2759"/>
<dbReference type="AlphaFoldDB" id="S7ZFI3"/>
<keyword evidence="2" id="KW-1185">Reference proteome</keyword>
<accession>S7ZFI3</accession>
<dbReference type="Proteomes" id="UP000019376">
    <property type="component" value="Unassembled WGS sequence"/>
</dbReference>
<dbReference type="HOGENOM" id="CLU_037438_1_0_1"/>
<sequence>MATLEKLPSEILFSINAHAADWIGLESLLQVLPSIGELFAGDANTTADPEAIRLVESILKENSVMKYELHCQFRMALNLRQPHLTDASVAEFMARDHSSSLLDTSPVSALVLKEMVIVAANIQRLACACLTTFLDRVRKVQPLRWERLRARGLEGPEPYQPGDTGPFTWIEEYRVYRALWNMQLYSDLSVAAGQLNWPQSDIDQWQTESTKWTSRGSHMKGELRSISECLNFMLGLDPVPLRVNPTDVFHDLIDQPPNVQLPNVSQLRCKFDCWGPPSLSKDLESEEYCFSLDHWGNGISAASSIRSTGCFMLCQHMRLRNHPRHPDLVVQDNRLWRALGMHIWDQWRLYRLGVWYPRFVRGNRHGPVPAPDGSEVPQELYPFPLGTEYDSGFSFFIQALRQLETQEHEQRLAGVEV</sequence>
<dbReference type="EMBL" id="KB644411">
    <property type="protein sequence ID" value="EPS29430.1"/>
    <property type="molecule type" value="Genomic_DNA"/>
</dbReference>
<evidence type="ECO:0000313" key="2">
    <source>
        <dbReference type="Proteomes" id="UP000019376"/>
    </source>
</evidence>
<proteinExistence type="predicted"/>
<gene>
    <name evidence="1" type="ORF">PDE_04379</name>
</gene>
<protein>
    <submittedName>
        <fullName evidence="1">Uncharacterized protein</fullName>
    </submittedName>
</protein>
<name>S7ZFI3_PENO1</name>
<dbReference type="eggNOG" id="ENOG502T1M9">
    <property type="taxonomic scope" value="Eukaryota"/>
</dbReference>
<dbReference type="STRING" id="933388.S7ZFI3"/>
<dbReference type="PhylomeDB" id="S7ZFI3"/>
<organism evidence="1 2">
    <name type="scientific">Penicillium oxalicum (strain 114-2 / CGMCC 5302)</name>
    <name type="common">Penicillium decumbens</name>
    <dbReference type="NCBI Taxonomy" id="933388"/>
    <lineage>
        <taxon>Eukaryota</taxon>
        <taxon>Fungi</taxon>
        <taxon>Dikarya</taxon>
        <taxon>Ascomycota</taxon>
        <taxon>Pezizomycotina</taxon>
        <taxon>Eurotiomycetes</taxon>
        <taxon>Eurotiomycetidae</taxon>
        <taxon>Eurotiales</taxon>
        <taxon>Aspergillaceae</taxon>
        <taxon>Penicillium</taxon>
    </lineage>
</organism>
<reference evidence="1 2" key="1">
    <citation type="journal article" date="2013" name="PLoS ONE">
        <title>Genomic and secretomic analyses reveal unique features of the lignocellulolytic enzyme system of Penicillium decumbens.</title>
        <authorList>
            <person name="Liu G."/>
            <person name="Zhang L."/>
            <person name="Wei X."/>
            <person name="Zou G."/>
            <person name="Qin Y."/>
            <person name="Ma L."/>
            <person name="Li J."/>
            <person name="Zheng H."/>
            <person name="Wang S."/>
            <person name="Wang C."/>
            <person name="Xun L."/>
            <person name="Zhao G.-P."/>
            <person name="Zhou Z."/>
            <person name="Qu Y."/>
        </authorList>
    </citation>
    <scope>NUCLEOTIDE SEQUENCE [LARGE SCALE GENOMIC DNA]</scope>
    <source>
        <strain evidence="2">114-2 / CGMCC 5302</strain>
    </source>
</reference>